<evidence type="ECO:0000313" key="3">
    <source>
        <dbReference type="Proteomes" id="UP000765509"/>
    </source>
</evidence>
<gene>
    <name evidence="2" type="ORF">O181_017504</name>
</gene>
<keyword evidence="3" id="KW-1185">Reference proteome</keyword>
<feature type="compositionally biased region" description="Basic and acidic residues" evidence="1">
    <location>
        <begin position="25"/>
        <end position="37"/>
    </location>
</feature>
<accession>A0A9Q3GSU3</accession>
<comment type="caution">
    <text evidence="2">The sequence shown here is derived from an EMBL/GenBank/DDBJ whole genome shotgun (WGS) entry which is preliminary data.</text>
</comment>
<dbReference type="AlphaFoldDB" id="A0A9Q3GSU3"/>
<dbReference type="EMBL" id="AVOT02004931">
    <property type="protein sequence ID" value="MBW0477789.1"/>
    <property type="molecule type" value="Genomic_DNA"/>
</dbReference>
<proteinExistence type="predicted"/>
<organism evidence="2 3">
    <name type="scientific">Austropuccinia psidii MF-1</name>
    <dbReference type="NCBI Taxonomy" id="1389203"/>
    <lineage>
        <taxon>Eukaryota</taxon>
        <taxon>Fungi</taxon>
        <taxon>Dikarya</taxon>
        <taxon>Basidiomycota</taxon>
        <taxon>Pucciniomycotina</taxon>
        <taxon>Pucciniomycetes</taxon>
        <taxon>Pucciniales</taxon>
        <taxon>Sphaerophragmiaceae</taxon>
        <taxon>Austropuccinia</taxon>
    </lineage>
</organism>
<reference evidence="2" key="1">
    <citation type="submission" date="2021-03" db="EMBL/GenBank/DDBJ databases">
        <title>Draft genome sequence of rust myrtle Austropuccinia psidii MF-1, a brazilian biotype.</title>
        <authorList>
            <person name="Quecine M.C."/>
            <person name="Pachon D.M.R."/>
            <person name="Bonatelli M.L."/>
            <person name="Correr F.H."/>
            <person name="Franceschini L.M."/>
            <person name="Leite T.F."/>
            <person name="Margarido G.R.A."/>
            <person name="Almeida C.A."/>
            <person name="Ferrarezi J.A."/>
            <person name="Labate C.A."/>
        </authorList>
    </citation>
    <scope>NUCLEOTIDE SEQUENCE</scope>
    <source>
        <strain evidence="2">MF-1</strain>
    </source>
</reference>
<name>A0A9Q3GSU3_9BASI</name>
<evidence type="ECO:0000313" key="2">
    <source>
        <dbReference type="EMBL" id="MBW0477789.1"/>
    </source>
</evidence>
<feature type="region of interest" description="Disordered" evidence="1">
    <location>
        <begin position="1"/>
        <end position="61"/>
    </location>
</feature>
<dbReference type="Proteomes" id="UP000765509">
    <property type="component" value="Unassembled WGS sequence"/>
</dbReference>
<evidence type="ECO:0000256" key="1">
    <source>
        <dbReference type="SAM" id="MobiDB-lite"/>
    </source>
</evidence>
<protein>
    <submittedName>
        <fullName evidence="2">Uncharacterized protein</fullName>
    </submittedName>
</protein>
<sequence>MEYPVSQREGQRDKGLVEEPNSFIHRQEERVGDDPRFGEGTCSGFKKLQKRSKASPNDLRRNREVPGAISQREKSRTIGIDLTHKGI</sequence>